<organism evidence="5 6">
    <name type="scientific">Streptococcus salivarius K12</name>
    <dbReference type="NCBI Taxonomy" id="1200793"/>
    <lineage>
        <taxon>Bacteria</taxon>
        <taxon>Bacillati</taxon>
        <taxon>Bacillota</taxon>
        <taxon>Bacilli</taxon>
        <taxon>Lactobacillales</taxon>
        <taxon>Streptococcaceae</taxon>
        <taxon>Streptococcus</taxon>
    </lineage>
</organism>
<evidence type="ECO:0000256" key="3">
    <source>
        <dbReference type="ARBA" id="ARBA00022840"/>
    </source>
</evidence>
<evidence type="ECO:0000259" key="4">
    <source>
        <dbReference type="Pfam" id="PF12684"/>
    </source>
</evidence>
<dbReference type="GO" id="GO:0004386">
    <property type="term" value="F:helicase activity"/>
    <property type="evidence" value="ECO:0007669"/>
    <property type="project" value="UniProtKB-KW"/>
</dbReference>
<comment type="caution">
    <text evidence="5">The sequence shown here is derived from an EMBL/GenBank/DDBJ whole genome shotgun (WGS) entry which is preliminary data.</text>
</comment>
<evidence type="ECO:0000256" key="2">
    <source>
        <dbReference type="ARBA" id="ARBA00022806"/>
    </source>
</evidence>
<dbReference type="InterPro" id="IPR024432">
    <property type="entry name" value="Put_RecE_PDDEXK-like_dom"/>
</dbReference>
<proteinExistence type="predicted"/>
<dbReference type="Pfam" id="PF12684">
    <property type="entry name" value="DUF3799"/>
    <property type="match status" value="1"/>
</dbReference>
<dbReference type="EMBL" id="ALIF01000007">
    <property type="protein sequence ID" value="EJO15345.1"/>
    <property type="molecule type" value="Genomic_DNA"/>
</dbReference>
<dbReference type="GO" id="GO:0005524">
    <property type="term" value="F:ATP binding"/>
    <property type="evidence" value="ECO:0007669"/>
    <property type="project" value="UniProtKB-KW"/>
</dbReference>
<evidence type="ECO:0000313" key="6">
    <source>
        <dbReference type="Proteomes" id="UP000006983"/>
    </source>
</evidence>
<evidence type="ECO:0000313" key="5">
    <source>
        <dbReference type="EMBL" id="EJO15345.1"/>
    </source>
</evidence>
<geneLocation type="plasmid" evidence="5">
    <name>pRSSL1</name>
</geneLocation>
<keyword evidence="2" id="KW-0378">Hydrolase</keyword>
<name>J7T4F2_STRSL</name>
<reference evidence="5 6" key="1">
    <citation type="journal article" date="2012" name="J. Bacteriol.">
        <title>Genome Sequence of the Lantibiotic Bacteriocin Producer Streptococcus salivarius Strain K12.</title>
        <authorList>
            <person name="Barretto C."/>
            <person name="Alvarez-Martin P."/>
            <person name="Foata F."/>
            <person name="Renault P."/>
            <person name="Berger B."/>
        </authorList>
    </citation>
    <scope>NUCLEOTIDE SEQUENCE [LARGE SCALE GENOMIC DNA]</scope>
    <source>
        <strain evidence="5 6">K12</strain>
        <plasmid evidence="5">pRSSL1</plasmid>
    </source>
</reference>
<keyword evidence="5" id="KW-0614">Plasmid</keyword>
<feature type="domain" description="Putative exodeoxyribonuclease 8 PDDEXK-like" evidence="4">
    <location>
        <begin position="31"/>
        <end position="272"/>
    </location>
</feature>
<dbReference type="Proteomes" id="UP000006983">
    <property type="component" value="Unassembled WGS sequence"/>
</dbReference>
<keyword evidence="2" id="KW-0347">Helicase</keyword>
<keyword evidence="3" id="KW-0067">ATP-binding</keyword>
<dbReference type="InterPro" id="IPR011604">
    <property type="entry name" value="PDDEXK-like_dom_sf"/>
</dbReference>
<dbReference type="AlphaFoldDB" id="J7T4F2"/>
<keyword evidence="6" id="KW-1185">Reference proteome</keyword>
<evidence type="ECO:0000256" key="1">
    <source>
        <dbReference type="ARBA" id="ARBA00022741"/>
    </source>
</evidence>
<dbReference type="Gene3D" id="3.90.320.10">
    <property type="match status" value="1"/>
</dbReference>
<accession>J7T4F2</accession>
<gene>
    <name evidence="5" type="ORF">RSSL_00104</name>
</gene>
<protein>
    <submittedName>
        <fullName evidence="5">Phage protein</fullName>
    </submittedName>
</protein>
<sequence length="289" mass="33649">MFMKGENMIEEVEILPPLTEDNYYQDRYYMSTSRFKEYIKCPLRQEVVDLGFLPEKTETESLLVGNYVHSYFENKEAHEAFLEMNQDKIISQRGKTAGQVKAPFKQADKMIAALEKEELFNRLYHGTDDEMVEKERIITGTLEGIPFKCKIDSLNLSGGYFIDLKTMESLQSEKYSTTLHRYTKSLLYNIVEYQYTLQMYVYQELLKQTYGYEFTPYIMAVSKEPVPDKELLLIDDTIIEMGRDIFYGHLEVLKDALAHKSVEGCGHCDYCLTNKSLTTAKTVAEFLQQ</sequence>
<keyword evidence="1" id="KW-0547">Nucleotide-binding</keyword>
<dbReference type="PATRIC" id="fig|1200793.3.peg.2155"/>